<reference evidence="1 2" key="1">
    <citation type="journal article" date="2018" name="Nat. Ecol. Evol.">
        <title>Shark genomes provide insights into elasmobranch evolution and the origin of vertebrates.</title>
        <authorList>
            <person name="Hara Y"/>
            <person name="Yamaguchi K"/>
            <person name="Onimaru K"/>
            <person name="Kadota M"/>
            <person name="Koyanagi M"/>
            <person name="Keeley SD"/>
            <person name="Tatsumi K"/>
            <person name="Tanaka K"/>
            <person name="Motone F"/>
            <person name="Kageyama Y"/>
            <person name="Nozu R"/>
            <person name="Adachi N"/>
            <person name="Nishimura O"/>
            <person name="Nakagawa R"/>
            <person name="Tanegashima C"/>
            <person name="Kiyatake I"/>
            <person name="Matsumoto R"/>
            <person name="Murakumo K"/>
            <person name="Nishida K"/>
            <person name="Terakita A"/>
            <person name="Kuratani S"/>
            <person name="Sato K"/>
            <person name="Hyodo S Kuraku.S."/>
        </authorList>
    </citation>
    <scope>NUCLEOTIDE SEQUENCE [LARGE SCALE GENOMIC DNA]</scope>
</reference>
<dbReference type="EMBL" id="BFAA01031111">
    <property type="protein sequence ID" value="GCB82791.1"/>
    <property type="molecule type" value="Genomic_DNA"/>
</dbReference>
<dbReference type="Gene3D" id="3.30.70.270">
    <property type="match status" value="1"/>
</dbReference>
<proteinExistence type="predicted"/>
<accession>A0A401QBN4</accession>
<name>A0A401QBN4_SCYTO</name>
<dbReference type="AlphaFoldDB" id="A0A401QBN4"/>
<sequence length="61" mass="7094">SNKYPITKLNKYPITKRNKYPILRIEDLYANLVGGQSYTKLDMSHEYQKLKLDDASLGMSQ</sequence>
<comment type="caution">
    <text evidence="1">The sequence shown here is derived from an EMBL/GenBank/DDBJ whole genome shotgun (WGS) entry which is preliminary data.</text>
</comment>
<evidence type="ECO:0008006" key="3">
    <source>
        <dbReference type="Google" id="ProtNLM"/>
    </source>
</evidence>
<dbReference type="OrthoDB" id="775972at2759"/>
<evidence type="ECO:0000313" key="2">
    <source>
        <dbReference type="Proteomes" id="UP000288216"/>
    </source>
</evidence>
<gene>
    <name evidence="1" type="ORF">scyTo_0023593</name>
</gene>
<organism evidence="1 2">
    <name type="scientific">Scyliorhinus torazame</name>
    <name type="common">Cloudy catshark</name>
    <name type="synonym">Catulus torazame</name>
    <dbReference type="NCBI Taxonomy" id="75743"/>
    <lineage>
        <taxon>Eukaryota</taxon>
        <taxon>Metazoa</taxon>
        <taxon>Chordata</taxon>
        <taxon>Craniata</taxon>
        <taxon>Vertebrata</taxon>
        <taxon>Chondrichthyes</taxon>
        <taxon>Elasmobranchii</taxon>
        <taxon>Galeomorphii</taxon>
        <taxon>Galeoidea</taxon>
        <taxon>Carcharhiniformes</taxon>
        <taxon>Scyliorhinidae</taxon>
        <taxon>Scyliorhinus</taxon>
    </lineage>
</organism>
<protein>
    <recommendedName>
        <fullName evidence="3">Reverse transcriptase domain-containing protein</fullName>
    </recommendedName>
</protein>
<dbReference type="Proteomes" id="UP000288216">
    <property type="component" value="Unassembled WGS sequence"/>
</dbReference>
<dbReference type="InterPro" id="IPR043128">
    <property type="entry name" value="Rev_trsase/Diguanyl_cyclase"/>
</dbReference>
<evidence type="ECO:0000313" key="1">
    <source>
        <dbReference type="EMBL" id="GCB82791.1"/>
    </source>
</evidence>
<feature type="non-terminal residue" evidence="1">
    <location>
        <position position="1"/>
    </location>
</feature>
<keyword evidence="2" id="KW-1185">Reference proteome</keyword>